<dbReference type="Proteomes" id="UP000887540">
    <property type="component" value="Unplaced"/>
</dbReference>
<dbReference type="InterPro" id="IPR000668">
    <property type="entry name" value="Peptidase_C1A_C"/>
</dbReference>
<dbReference type="InterPro" id="IPR025661">
    <property type="entry name" value="Pept_asp_AS"/>
</dbReference>
<evidence type="ECO:0000256" key="11">
    <source>
        <dbReference type="SAM" id="MobiDB-lite"/>
    </source>
</evidence>
<keyword evidence="4" id="KW-0645">Protease</keyword>
<accession>A0A914D3G1</accession>
<dbReference type="WBParaSite" id="ACRNAN_scaffold1787.g25154.t1">
    <property type="protein sequence ID" value="ACRNAN_scaffold1787.g25154.t1"/>
    <property type="gene ID" value="ACRNAN_scaffold1787.g25154"/>
</dbReference>
<feature type="region of interest" description="Disordered" evidence="11">
    <location>
        <begin position="54"/>
        <end position="118"/>
    </location>
</feature>
<feature type="compositionally biased region" description="Acidic residues" evidence="11">
    <location>
        <begin position="1"/>
        <end position="11"/>
    </location>
</feature>
<keyword evidence="8" id="KW-0865">Zymogen</keyword>
<evidence type="ECO:0000256" key="4">
    <source>
        <dbReference type="ARBA" id="ARBA00022670"/>
    </source>
</evidence>
<feature type="compositionally biased region" description="Acidic residues" evidence="11">
    <location>
        <begin position="98"/>
        <end position="108"/>
    </location>
</feature>
<dbReference type="CDD" id="cd02698">
    <property type="entry name" value="Peptidase_C1A_CathepsinX"/>
    <property type="match status" value="1"/>
</dbReference>
<feature type="region of interest" description="Disordered" evidence="11">
    <location>
        <begin position="142"/>
        <end position="171"/>
    </location>
</feature>
<evidence type="ECO:0000313" key="13">
    <source>
        <dbReference type="Proteomes" id="UP000887540"/>
    </source>
</evidence>
<evidence type="ECO:0000256" key="6">
    <source>
        <dbReference type="ARBA" id="ARBA00022801"/>
    </source>
</evidence>
<feature type="region of interest" description="Disordered" evidence="11">
    <location>
        <begin position="1"/>
        <end position="40"/>
    </location>
</feature>
<evidence type="ECO:0000256" key="7">
    <source>
        <dbReference type="ARBA" id="ARBA00022807"/>
    </source>
</evidence>
<dbReference type="EC" id="3.4.18.1" evidence="3"/>
<evidence type="ECO:0000256" key="3">
    <source>
        <dbReference type="ARBA" id="ARBA00012516"/>
    </source>
</evidence>
<dbReference type="Pfam" id="PF00112">
    <property type="entry name" value="Peptidase_C1"/>
    <property type="match status" value="1"/>
</dbReference>
<reference evidence="14" key="1">
    <citation type="submission" date="2022-11" db="UniProtKB">
        <authorList>
            <consortium name="WormBaseParasite"/>
        </authorList>
    </citation>
    <scope>IDENTIFICATION</scope>
</reference>
<comment type="catalytic activity">
    <reaction evidence="1">
        <text>Release of C-terminal amino acid residues with broad specificity, but lacks action on C-terminal proline. Shows weak endopeptidase activity.</text>
        <dbReference type="EC" id="3.4.18.1"/>
    </reaction>
</comment>
<keyword evidence="9" id="KW-1015">Disulfide bond</keyword>
<evidence type="ECO:0000256" key="5">
    <source>
        <dbReference type="ARBA" id="ARBA00022729"/>
    </source>
</evidence>
<comment type="similarity">
    <text evidence="2">Belongs to the peptidase C1 family.</text>
</comment>
<dbReference type="FunFam" id="3.90.70.10:FF:000158">
    <property type="entry name" value="CathePsin Z"/>
    <property type="match status" value="1"/>
</dbReference>
<sequence>MDETFENDGWESMDKIPVPEGLYEMAGAPKKSRKTSNDDPYRQIFKEKMEKLAKELASERREEKKQKEEPMVNLQKKESGEKDIDEMVEKMDKIPSPFEEESSEESDEVLWNPSKIEESIRSENSIRKSIFDDLVSDEAYDDDVDSFEESSSYSSEEEQIRRRPKEKLPPPGVKILPKSYGHFENSSRVHLKKPCAWKPEKLYEHKTAPRSWEYPGFEATLPREWDWRNVNGVNYCSPTRNQHIPVYCGSCWVFGTLGMLNDRFNVARKGRWPYTFLSPQEVINCNGQGSCSGGTPGFVFEHGKIHGLVEEGCNNYRAVNEVCDPYHRCGTCWPGNCYAIQNYTRFYVKEYGPLSGREAMMAEIHNRGPIVCTIGGTGNFDFNYNGGIYEELADEQFNHNVAVVGWGVDPETKVEYWIVRNSWGEAWGEKGWFRIVTSIYKNGRGNEYNLGIERECFWADVDISNLD</sequence>
<evidence type="ECO:0000256" key="10">
    <source>
        <dbReference type="ARBA" id="ARBA00023180"/>
    </source>
</evidence>
<evidence type="ECO:0000256" key="1">
    <source>
        <dbReference type="ARBA" id="ARBA00001594"/>
    </source>
</evidence>
<keyword evidence="5" id="KW-0732">Signal</keyword>
<evidence type="ECO:0000259" key="12">
    <source>
        <dbReference type="SMART" id="SM00645"/>
    </source>
</evidence>
<name>A0A914D3G1_9BILA</name>
<dbReference type="Gene3D" id="3.90.70.10">
    <property type="entry name" value="Cysteine proteinases"/>
    <property type="match status" value="1"/>
</dbReference>
<dbReference type="PRINTS" id="PR00705">
    <property type="entry name" value="PAPAIN"/>
</dbReference>
<dbReference type="PANTHER" id="PTHR12411">
    <property type="entry name" value="CYSTEINE PROTEASE FAMILY C1-RELATED"/>
    <property type="match status" value="1"/>
</dbReference>
<organism evidence="13 14">
    <name type="scientific">Acrobeloides nanus</name>
    <dbReference type="NCBI Taxonomy" id="290746"/>
    <lineage>
        <taxon>Eukaryota</taxon>
        <taxon>Metazoa</taxon>
        <taxon>Ecdysozoa</taxon>
        <taxon>Nematoda</taxon>
        <taxon>Chromadorea</taxon>
        <taxon>Rhabditida</taxon>
        <taxon>Tylenchina</taxon>
        <taxon>Cephalobomorpha</taxon>
        <taxon>Cephaloboidea</taxon>
        <taxon>Cephalobidae</taxon>
        <taxon>Acrobeloides</taxon>
    </lineage>
</organism>
<keyword evidence="13" id="KW-1185">Reference proteome</keyword>
<dbReference type="InterPro" id="IPR013128">
    <property type="entry name" value="Peptidase_C1A"/>
</dbReference>
<dbReference type="SMART" id="SM00645">
    <property type="entry name" value="Pept_C1"/>
    <property type="match status" value="1"/>
</dbReference>
<dbReference type="GO" id="GO:0016807">
    <property type="term" value="F:cysteine-type carboxypeptidase activity"/>
    <property type="evidence" value="ECO:0007669"/>
    <property type="project" value="UniProtKB-EC"/>
</dbReference>
<keyword evidence="7" id="KW-0788">Thiol protease</keyword>
<dbReference type="GO" id="GO:0006508">
    <property type="term" value="P:proteolysis"/>
    <property type="evidence" value="ECO:0007669"/>
    <property type="project" value="UniProtKB-KW"/>
</dbReference>
<feature type="domain" description="Peptidase C1A papain C-terminal" evidence="12">
    <location>
        <begin position="221"/>
        <end position="452"/>
    </location>
</feature>
<keyword evidence="10" id="KW-0325">Glycoprotein</keyword>
<evidence type="ECO:0000256" key="2">
    <source>
        <dbReference type="ARBA" id="ARBA00008455"/>
    </source>
</evidence>
<dbReference type="InterPro" id="IPR033157">
    <property type="entry name" value="CTSZ"/>
</dbReference>
<evidence type="ECO:0000256" key="9">
    <source>
        <dbReference type="ARBA" id="ARBA00023157"/>
    </source>
</evidence>
<keyword evidence="6" id="KW-0378">Hydrolase</keyword>
<dbReference type="InterPro" id="IPR038765">
    <property type="entry name" value="Papain-like_cys_pep_sf"/>
</dbReference>
<dbReference type="SUPFAM" id="SSF54001">
    <property type="entry name" value="Cysteine proteinases"/>
    <property type="match status" value="1"/>
</dbReference>
<dbReference type="PROSITE" id="PS00640">
    <property type="entry name" value="THIOL_PROTEASE_ASN"/>
    <property type="match status" value="1"/>
</dbReference>
<evidence type="ECO:0000256" key="8">
    <source>
        <dbReference type="ARBA" id="ARBA00023145"/>
    </source>
</evidence>
<dbReference type="AlphaFoldDB" id="A0A914D3G1"/>
<proteinExistence type="inferred from homology"/>
<protein>
    <recommendedName>
        <fullName evidence="3">cathepsin X</fullName>
        <ecNumber evidence="3">3.4.18.1</ecNumber>
    </recommendedName>
</protein>
<feature type="compositionally biased region" description="Basic and acidic residues" evidence="11">
    <location>
        <begin position="54"/>
        <end position="93"/>
    </location>
</feature>
<evidence type="ECO:0000313" key="14">
    <source>
        <dbReference type="WBParaSite" id="ACRNAN_scaffold1787.g25154.t1"/>
    </source>
</evidence>